<keyword evidence="2" id="KW-0378">Hydrolase</keyword>
<dbReference type="SUPFAM" id="SSF56601">
    <property type="entry name" value="beta-lactamase/transpeptidase-like"/>
    <property type="match status" value="1"/>
</dbReference>
<evidence type="ECO:0000313" key="2">
    <source>
        <dbReference type="EMBL" id="MDN4524038.1"/>
    </source>
</evidence>
<reference evidence="2" key="1">
    <citation type="submission" date="2023-07" db="EMBL/GenBank/DDBJ databases">
        <title>Fictibacillus sp. isolated from freshwater pond.</title>
        <authorList>
            <person name="Kirdat K."/>
            <person name="Bhat A."/>
            <person name="Mourya A."/>
            <person name="Yadav A."/>
        </authorList>
    </citation>
    <scope>NUCLEOTIDE SEQUENCE</scope>
    <source>
        <strain evidence="2">NE201</strain>
    </source>
</reference>
<dbReference type="Pfam" id="PF00144">
    <property type="entry name" value="Beta-lactamase"/>
    <property type="match status" value="1"/>
</dbReference>
<dbReference type="PANTHER" id="PTHR46825:SF9">
    <property type="entry name" value="BETA-LACTAMASE-RELATED DOMAIN-CONTAINING PROTEIN"/>
    <property type="match status" value="1"/>
</dbReference>
<evidence type="ECO:0000259" key="1">
    <source>
        <dbReference type="Pfam" id="PF00144"/>
    </source>
</evidence>
<accession>A0ABT8HTD4</accession>
<dbReference type="Proteomes" id="UP001172721">
    <property type="component" value="Unassembled WGS sequence"/>
</dbReference>
<evidence type="ECO:0000313" key="3">
    <source>
        <dbReference type="Proteomes" id="UP001172721"/>
    </source>
</evidence>
<organism evidence="2 3">
    <name type="scientific">Fictibacillus fluitans</name>
    <dbReference type="NCBI Taxonomy" id="3058422"/>
    <lineage>
        <taxon>Bacteria</taxon>
        <taxon>Bacillati</taxon>
        <taxon>Bacillota</taxon>
        <taxon>Bacilli</taxon>
        <taxon>Bacillales</taxon>
        <taxon>Fictibacillaceae</taxon>
        <taxon>Fictibacillus</taxon>
    </lineage>
</organism>
<dbReference type="Gene3D" id="3.40.710.10">
    <property type="entry name" value="DD-peptidase/beta-lactamase superfamily"/>
    <property type="match status" value="1"/>
</dbReference>
<dbReference type="RefSeq" id="WP_301165093.1">
    <property type="nucleotide sequence ID" value="NZ_JAUHTR010000002.1"/>
</dbReference>
<name>A0ABT8HTD4_9BACL</name>
<dbReference type="EMBL" id="JAUHTR010000002">
    <property type="protein sequence ID" value="MDN4524038.1"/>
    <property type="molecule type" value="Genomic_DNA"/>
</dbReference>
<protein>
    <submittedName>
        <fullName evidence="2">Serine hydrolase domain-containing protein</fullName>
        <ecNumber evidence="2">3.1.1.103</ecNumber>
    </submittedName>
</protein>
<keyword evidence="3" id="KW-1185">Reference proteome</keyword>
<comment type="caution">
    <text evidence="2">The sequence shown here is derived from an EMBL/GenBank/DDBJ whole genome shotgun (WGS) entry which is preliminary data.</text>
</comment>
<feature type="domain" description="Beta-lactamase-related" evidence="1">
    <location>
        <begin position="12"/>
        <end position="360"/>
    </location>
</feature>
<dbReference type="GO" id="GO:0016787">
    <property type="term" value="F:hydrolase activity"/>
    <property type="evidence" value="ECO:0007669"/>
    <property type="project" value="UniProtKB-KW"/>
</dbReference>
<dbReference type="InterPro" id="IPR001466">
    <property type="entry name" value="Beta-lactam-related"/>
</dbReference>
<dbReference type="InterPro" id="IPR050491">
    <property type="entry name" value="AmpC-like"/>
</dbReference>
<sequence>MANDMKVLNDFDSYSENLAQKYHVPGIFMALGKEEKIVFEKGIGYRNVNEKLPLSKDTVFGIGSVNKQITAVAVLQLHDQGKLSVHDPVVNYLPEFQTPNDLYTKEMTIHHFLTHTSGLPPLATLYGAMKKSMERDPKPESGEQPAENPLDKVPVIDTYEELMDALSKDSFTLLGKPGTVFSYSNEGYALLGAIIERVSGVPYEQYIKDYITDPAGMHHTVFQYEELGEYDDIAILYHSRKKDEETVVFESNNPWDAPPMRAAGFLKSTVADMLKYSDLFHTGGRIGNAQILTPESVELMTTPYIKCDFNKYYGYGVMIHPDFLGYKFVEHGGAIKGVAAHIGTIPELKLTGAALANLGGVPSTKLLFSAFASYLGRDIEDTELQVEEIPLSLDELKAYEGMFASPEGMAVKFYLEEDKLQASMENEATTLTPVGEDTFLFAMRDSKYAISFLRDENKKIHRVAFGYRQISKAE</sequence>
<dbReference type="InterPro" id="IPR012338">
    <property type="entry name" value="Beta-lactam/transpept-like"/>
</dbReference>
<proteinExistence type="predicted"/>
<gene>
    <name evidence="2" type="ORF">QYB97_06110</name>
</gene>
<dbReference type="EC" id="3.1.1.103" evidence="2"/>
<dbReference type="PANTHER" id="PTHR46825">
    <property type="entry name" value="D-ALANYL-D-ALANINE-CARBOXYPEPTIDASE/ENDOPEPTIDASE AMPH"/>
    <property type="match status" value="1"/>
</dbReference>